<protein>
    <submittedName>
        <fullName evidence="1">Predicted gene, 56924</fullName>
    </submittedName>
</protein>
<reference evidence="1 3" key="2">
    <citation type="journal article" date="2011" name="PLoS Biol.">
        <title>Modernizing reference genome assemblies.</title>
        <authorList>
            <person name="Church D.M."/>
            <person name="Schneider V.A."/>
            <person name="Graves T."/>
            <person name="Auger K."/>
            <person name="Cunningham F."/>
            <person name="Bouk N."/>
            <person name="Chen H.C."/>
            <person name="Agarwala R."/>
            <person name="McLaren W.M."/>
            <person name="Ritchie G.R."/>
            <person name="Albracht D."/>
            <person name="Kremitzki M."/>
            <person name="Rock S."/>
            <person name="Kotkiewicz H."/>
            <person name="Kremitzki C."/>
            <person name="Wollam A."/>
            <person name="Trani L."/>
            <person name="Fulton L."/>
            <person name="Fulton R."/>
            <person name="Matthews L."/>
            <person name="Whitehead S."/>
            <person name="Chow W."/>
            <person name="Torrance J."/>
            <person name="Dunn M."/>
            <person name="Harden G."/>
            <person name="Threadgold G."/>
            <person name="Wood J."/>
            <person name="Collins J."/>
            <person name="Heath P."/>
            <person name="Griffiths G."/>
            <person name="Pelan S."/>
            <person name="Grafham D."/>
            <person name="Eichler E.E."/>
            <person name="Weinstock G."/>
            <person name="Mardis E.R."/>
            <person name="Wilson R.K."/>
            <person name="Howe K."/>
            <person name="Flicek P."/>
            <person name="Hubbard T."/>
        </authorList>
    </citation>
    <scope>NUCLEOTIDE SEQUENCE [LARGE SCALE GENOMIC DNA]</scope>
    <source>
        <strain evidence="1 3">C57BL/6J</strain>
    </source>
</reference>
<dbReference type="Proteomes" id="UP000000589">
    <property type="component" value="Chromosome 6"/>
</dbReference>
<dbReference type="MGI" id="MGI:7337761">
    <property type="gene designation" value="Gm56924"/>
</dbReference>
<dbReference type="GeneTree" id="ENSGT00960000192950"/>
<dbReference type="AGR" id="MGI:7337761"/>
<reference evidence="1 3" key="1">
    <citation type="journal article" date="2009" name="PLoS Biol.">
        <title>Lineage-specific biology revealed by a finished genome assembly of the mouse.</title>
        <authorList>
            <consortium name="Mouse Genome Sequencing Consortium"/>
            <person name="Church D.M."/>
            <person name="Goodstadt L."/>
            <person name="Hillier L.W."/>
            <person name="Zody M.C."/>
            <person name="Goldstein S."/>
            <person name="She X."/>
            <person name="Bult C.J."/>
            <person name="Agarwala R."/>
            <person name="Cherry J.L."/>
            <person name="DiCuccio M."/>
            <person name="Hlavina W."/>
            <person name="Kapustin Y."/>
            <person name="Meric P."/>
            <person name="Maglott D."/>
            <person name="Birtle Z."/>
            <person name="Marques A.C."/>
            <person name="Graves T."/>
            <person name="Zhou S."/>
            <person name="Teague B."/>
            <person name="Potamousis K."/>
            <person name="Churas C."/>
            <person name="Place M."/>
            <person name="Herschleb J."/>
            <person name="Runnheim R."/>
            <person name="Forrest D."/>
            <person name="Amos-Landgraf J."/>
            <person name="Schwartz D.C."/>
            <person name="Cheng Z."/>
            <person name="Lindblad-Toh K."/>
            <person name="Eichler E.E."/>
            <person name="Ponting C.P."/>
        </authorList>
    </citation>
    <scope>NUCLEOTIDE SEQUENCE [LARGE SCALE GENOMIC DNA]</scope>
    <source>
        <strain evidence="1 3">C57BL/6J</strain>
    </source>
</reference>
<evidence type="ECO:0000313" key="2">
    <source>
        <dbReference type="MGI" id="MGI:7337761"/>
    </source>
</evidence>
<reference evidence="1" key="4">
    <citation type="submission" date="2025-09" db="UniProtKB">
        <authorList>
            <consortium name="Ensembl"/>
        </authorList>
    </citation>
    <scope>IDENTIFICATION</scope>
    <source>
        <strain evidence="1">C57BL/6J</strain>
    </source>
</reference>
<reference evidence="1" key="3">
    <citation type="submission" date="2025-08" db="UniProtKB">
        <authorList>
            <consortium name="Ensembl"/>
        </authorList>
    </citation>
    <scope>IDENTIFICATION</scope>
    <source>
        <strain evidence="1">C57BL/6J</strain>
    </source>
</reference>
<dbReference type="Ensembl" id="ENSMUST00000240724.1">
    <property type="protein sequence ID" value="ENSMUSP00000159517.1"/>
    <property type="gene ID" value="ENSMUSG00000119940.1"/>
</dbReference>
<gene>
    <name evidence="1 2" type="primary">Gm56924</name>
</gene>
<accession>A0A8V5KY98</accession>
<sequence>MFVSPRRWSSRRVPLTSGPSFLPSSTCYHSASPQHPCSAASGLWAHRRCPSPCAGKVWQPSALTCRCPWMGASPTHQPRRWYNTPGRLGMTGSPSLPSAVACGYPVRKPWKSQGRSADVSLNSHHQPREVRKDYWNLPRCKAHVTPLSDLEGSG</sequence>
<organism evidence="1 3">
    <name type="scientific">Mus musculus</name>
    <name type="common">Mouse</name>
    <dbReference type="NCBI Taxonomy" id="10090"/>
    <lineage>
        <taxon>Eukaryota</taxon>
        <taxon>Metazoa</taxon>
        <taxon>Chordata</taxon>
        <taxon>Craniata</taxon>
        <taxon>Vertebrata</taxon>
        <taxon>Euteleostomi</taxon>
        <taxon>Mammalia</taxon>
        <taxon>Eutheria</taxon>
        <taxon>Euarchontoglires</taxon>
        <taxon>Glires</taxon>
        <taxon>Rodentia</taxon>
        <taxon>Myomorpha</taxon>
        <taxon>Muroidea</taxon>
        <taxon>Muridae</taxon>
        <taxon>Murinae</taxon>
        <taxon>Mus</taxon>
        <taxon>Mus</taxon>
    </lineage>
</organism>
<dbReference type="AlphaFoldDB" id="A0A8V5KY98"/>
<evidence type="ECO:0000313" key="1">
    <source>
        <dbReference type="Ensembl" id="ENSMUSP00000159517.1"/>
    </source>
</evidence>
<keyword evidence="3" id="KW-1185">Reference proteome</keyword>
<name>A0A8V5KY98_MOUSE</name>
<evidence type="ECO:0000313" key="3">
    <source>
        <dbReference type="Proteomes" id="UP000000589"/>
    </source>
</evidence>
<proteinExistence type="predicted"/>